<feature type="compositionally biased region" description="Basic and acidic residues" evidence="1">
    <location>
        <begin position="22"/>
        <end position="31"/>
    </location>
</feature>
<dbReference type="Proteomes" id="UP000251842">
    <property type="component" value="Chromosome"/>
</dbReference>
<accession>A0A344J5Z8</accession>
<feature type="compositionally biased region" description="Polar residues" evidence="1">
    <location>
        <begin position="41"/>
        <end position="65"/>
    </location>
</feature>
<gene>
    <name evidence="2" type="ORF">DCD74_06940</name>
</gene>
<evidence type="ECO:0000313" key="3">
    <source>
        <dbReference type="Proteomes" id="UP000251842"/>
    </source>
</evidence>
<sequence length="65" mass="6641">MAAEQSAEVEATAAAMPFNENKAAEHGREAALDPPEGTQIVPPSSLVTASTLAETNTSEKTGNPC</sequence>
<dbReference type="EMBL" id="CP029556">
    <property type="protein sequence ID" value="AXA84458.1"/>
    <property type="molecule type" value="Genomic_DNA"/>
</dbReference>
<evidence type="ECO:0000256" key="1">
    <source>
        <dbReference type="SAM" id="MobiDB-lite"/>
    </source>
</evidence>
<protein>
    <submittedName>
        <fullName evidence="2">Uncharacterized protein</fullName>
    </submittedName>
</protein>
<organism evidence="2 3">
    <name type="scientific">Solilutibacter oculi</name>
    <dbReference type="NCBI Taxonomy" id="2698682"/>
    <lineage>
        <taxon>Bacteria</taxon>
        <taxon>Pseudomonadati</taxon>
        <taxon>Pseudomonadota</taxon>
        <taxon>Gammaproteobacteria</taxon>
        <taxon>Lysobacterales</taxon>
        <taxon>Lysobacteraceae</taxon>
        <taxon>Solilutibacter</taxon>
    </lineage>
</organism>
<name>A0A344J5Z8_9GAMM</name>
<evidence type="ECO:0000313" key="2">
    <source>
        <dbReference type="EMBL" id="AXA84458.1"/>
    </source>
</evidence>
<proteinExistence type="predicted"/>
<keyword evidence="3" id="KW-1185">Reference proteome</keyword>
<dbReference type="KEGG" id="lue:DCD74_06940"/>
<dbReference type="AlphaFoldDB" id="A0A344J5Z8"/>
<reference evidence="3" key="1">
    <citation type="submission" date="2018-05" db="EMBL/GenBank/DDBJ databases">
        <title>Luteimonas pekinense sp. nov., isolated from human Meibomian gland secretions, Beijing, China.</title>
        <authorList>
            <person name="Wen T."/>
            <person name="Bai H."/>
            <person name="Lv H."/>
        </authorList>
    </citation>
    <scope>NUCLEOTIDE SEQUENCE [LARGE SCALE GENOMIC DNA]</scope>
    <source>
        <strain evidence="3">83-4</strain>
    </source>
</reference>
<feature type="region of interest" description="Disordered" evidence="1">
    <location>
        <begin position="1"/>
        <end position="65"/>
    </location>
</feature>